<proteinExistence type="predicted"/>
<protein>
    <submittedName>
        <fullName evidence="1">Uncharacterized protein</fullName>
    </submittedName>
</protein>
<organism evidence="1">
    <name type="scientific">Rhizophora mucronata</name>
    <name type="common">Asiatic mangrove</name>
    <dbReference type="NCBI Taxonomy" id="61149"/>
    <lineage>
        <taxon>Eukaryota</taxon>
        <taxon>Viridiplantae</taxon>
        <taxon>Streptophyta</taxon>
        <taxon>Embryophyta</taxon>
        <taxon>Tracheophyta</taxon>
        <taxon>Spermatophyta</taxon>
        <taxon>Magnoliopsida</taxon>
        <taxon>eudicotyledons</taxon>
        <taxon>Gunneridae</taxon>
        <taxon>Pentapetalae</taxon>
        <taxon>rosids</taxon>
        <taxon>fabids</taxon>
        <taxon>Malpighiales</taxon>
        <taxon>Rhizophoraceae</taxon>
        <taxon>Rhizophora</taxon>
    </lineage>
</organism>
<sequence length="116" mass="13235">MWKRSIEARKPPLLKKVFWMLMLSLIIRAKKMFCLVAKVQLKLTVWRVPLQSFPHLTSFRCKLMMSSQSPNSSIVKVSDADVAVKAGDKILVMPRVGTEFKTEDCAYISVTVDMQS</sequence>
<reference evidence="1" key="1">
    <citation type="submission" date="2018-02" db="EMBL/GenBank/DDBJ databases">
        <title>Rhizophora mucronata_Transcriptome.</title>
        <authorList>
            <person name="Meera S.P."/>
            <person name="Sreeshan A."/>
            <person name="Augustine A."/>
        </authorList>
    </citation>
    <scope>NUCLEOTIDE SEQUENCE</scope>
    <source>
        <tissue evidence="1">Leaf</tissue>
    </source>
</reference>
<dbReference type="EMBL" id="GGEC01003565">
    <property type="protein sequence ID" value="MBW84048.1"/>
    <property type="molecule type" value="Transcribed_RNA"/>
</dbReference>
<dbReference type="AlphaFoldDB" id="A0A2P2IS59"/>
<name>A0A2P2IS59_RHIMU</name>
<accession>A0A2P2IS59</accession>
<evidence type="ECO:0000313" key="1">
    <source>
        <dbReference type="EMBL" id="MBW84048.1"/>
    </source>
</evidence>